<keyword evidence="3 8" id="KW-0067">ATP-binding</keyword>
<dbReference type="PANTHER" id="PTHR11766:SF0">
    <property type="entry name" value="TYROSINE--TRNA LIGASE, MITOCHONDRIAL"/>
    <property type="match status" value="1"/>
</dbReference>
<evidence type="ECO:0000256" key="8">
    <source>
        <dbReference type="HAMAP-Rule" id="MF_02006"/>
    </source>
</evidence>
<dbReference type="CDD" id="cd00805">
    <property type="entry name" value="TyrRS_core"/>
    <property type="match status" value="1"/>
</dbReference>
<dbReference type="GO" id="GO:0005524">
    <property type="term" value="F:ATP binding"/>
    <property type="evidence" value="ECO:0007669"/>
    <property type="project" value="UniProtKB-UniRule"/>
</dbReference>
<feature type="binding site" evidence="8">
    <location>
        <position position="34"/>
    </location>
    <ligand>
        <name>L-tyrosine</name>
        <dbReference type="ChEBI" id="CHEBI:58315"/>
    </ligand>
</feature>
<comment type="similarity">
    <text evidence="8">Belongs to the class-I aminoacyl-tRNA synthetase family. TyrS type 1 subfamily.</text>
</comment>
<keyword evidence="2 8" id="KW-0547">Nucleotide-binding</keyword>
<feature type="binding site" evidence="8">
    <location>
        <position position="171"/>
    </location>
    <ligand>
        <name>L-tyrosine</name>
        <dbReference type="ChEBI" id="CHEBI:58315"/>
    </ligand>
</feature>
<comment type="subunit">
    <text evidence="8">Homodimer.</text>
</comment>
<dbReference type="EC" id="6.1.1.1" evidence="8"/>
<keyword evidence="5 8" id="KW-0648">Protein biosynthesis</keyword>
<evidence type="ECO:0000256" key="2">
    <source>
        <dbReference type="ARBA" id="ARBA00022741"/>
    </source>
</evidence>
<accession>A0A239CHN5</accession>
<dbReference type="Pfam" id="PF00579">
    <property type="entry name" value="tRNA-synt_1b"/>
    <property type="match status" value="1"/>
</dbReference>
<dbReference type="Gene3D" id="3.10.290.10">
    <property type="entry name" value="RNA-binding S4 domain"/>
    <property type="match status" value="1"/>
</dbReference>
<dbReference type="PANTHER" id="PTHR11766">
    <property type="entry name" value="TYROSYL-TRNA SYNTHETASE"/>
    <property type="match status" value="1"/>
</dbReference>
<dbReference type="InterPro" id="IPR002307">
    <property type="entry name" value="Tyr-tRNA-ligase"/>
</dbReference>
<evidence type="ECO:0000256" key="4">
    <source>
        <dbReference type="ARBA" id="ARBA00022884"/>
    </source>
</evidence>
<dbReference type="GO" id="GO:0006437">
    <property type="term" value="P:tyrosyl-tRNA aminoacylation"/>
    <property type="evidence" value="ECO:0007669"/>
    <property type="project" value="UniProtKB-UniRule"/>
</dbReference>
<dbReference type="InterPro" id="IPR014729">
    <property type="entry name" value="Rossmann-like_a/b/a_fold"/>
</dbReference>
<dbReference type="PROSITE" id="PS00178">
    <property type="entry name" value="AA_TRNA_LIGASE_I"/>
    <property type="match status" value="1"/>
</dbReference>
<feature type="binding site" evidence="8">
    <location>
        <position position="234"/>
    </location>
    <ligand>
        <name>ATP</name>
        <dbReference type="ChEBI" id="CHEBI:30616"/>
    </ligand>
</feature>
<dbReference type="Pfam" id="PF22421">
    <property type="entry name" value="SYY_C-terminal"/>
    <property type="match status" value="1"/>
</dbReference>
<dbReference type="InterPro" id="IPR002305">
    <property type="entry name" value="aa-tRNA-synth_Ic"/>
</dbReference>
<dbReference type="Gene3D" id="1.10.240.10">
    <property type="entry name" value="Tyrosyl-Transfer RNA Synthetase"/>
    <property type="match status" value="1"/>
</dbReference>
<dbReference type="SUPFAM" id="SSF55174">
    <property type="entry name" value="Alpha-L RNA-binding motif"/>
    <property type="match status" value="1"/>
</dbReference>
<dbReference type="FunFam" id="1.10.240.10:FF:000001">
    <property type="entry name" value="Tyrosine--tRNA ligase"/>
    <property type="match status" value="1"/>
</dbReference>
<evidence type="ECO:0000259" key="10">
    <source>
        <dbReference type="Pfam" id="PF22421"/>
    </source>
</evidence>
<name>A0A239CHN5_9BACT</name>
<sequence length="427" mass="46903">MNIFDELSWRGLVHQVSDADGVRKYLDAPGQTMYCGFDPTAESLHIGNLVPLLSLVRMLRAGHKPLFLLGGATGLIGDPSGKDKERELSDTAAVHARVARIKAQIEAFVERNTGVLPTVVNNYDWVKDMSAIELLRDVGKYFTVNWMLAKESVRGRIERDEVGISYTEFSYMILQGYDYYHLCKEYGCRLQIGGGDQWGNITTGCEFIRKKGAGEAYALTFPLITTASGKKFGKSEKGAIFMSASHTSPYAFYQFWINTEDADVARFLKYYTFLSQEEVAALAAEVERAPQERAAQKALAAATTIMVHGEDELKKVLAATEALFGKGDLRAIDHGTLAAALESAPARDYQFDALPDLPQLLVDLSLSPSKGQARKDIQAGAISINGQKVAEARNLTEDDFLGEVNATFGAFSVLRKGKKNYGLVRLG</sequence>
<protein>
    <recommendedName>
        <fullName evidence="8">Tyrosine--tRNA ligase</fullName>
        <ecNumber evidence="8">6.1.1.1</ecNumber>
    </recommendedName>
    <alternativeName>
        <fullName evidence="8">Tyrosyl-tRNA synthetase</fullName>
        <shortName evidence="8">TyrRS</shortName>
    </alternativeName>
</protein>
<evidence type="ECO:0000256" key="6">
    <source>
        <dbReference type="ARBA" id="ARBA00023146"/>
    </source>
</evidence>
<dbReference type="Proteomes" id="UP000198324">
    <property type="component" value="Unassembled WGS sequence"/>
</dbReference>
<comment type="subcellular location">
    <subcellularLocation>
        <location evidence="8">Cytoplasm</location>
    </subcellularLocation>
</comment>
<evidence type="ECO:0000256" key="1">
    <source>
        <dbReference type="ARBA" id="ARBA00022598"/>
    </source>
</evidence>
<dbReference type="GO" id="GO:0003723">
    <property type="term" value="F:RNA binding"/>
    <property type="evidence" value="ECO:0007669"/>
    <property type="project" value="UniProtKB-KW"/>
</dbReference>
<organism evidence="11 12">
    <name type="scientific">Humidesulfovibrio mexicanus</name>
    <dbReference type="NCBI Taxonomy" id="147047"/>
    <lineage>
        <taxon>Bacteria</taxon>
        <taxon>Pseudomonadati</taxon>
        <taxon>Thermodesulfobacteriota</taxon>
        <taxon>Desulfovibrionia</taxon>
        <taxon>Desulfovibrionales</taxon>
        <taxon>Desulfovibrionaceae</taxon>
        <taxon>Humidesulfovibrio</taxon>
    </lineage>
</organism>
<evidence type="ECO:0000313" key="12">
    <source>
        <dbReference type="Proteomes" id="UP000198324"/>
    </source>
</evidence>
<dbReference type="InterPro" id="IPR036986">
    <property type="entry name" value="S4_RNA-bd_sf"/>
</dbReference>
<feature type="domain" description="Tyrosine--tRNA ligase SYY-like C-terminal" evidence="10">
    <location>
        <begin position="356"/>
        <end position="424"/>
    </location>
</feature>
<dbReference type="InterPro" id="IPR024088">
    <property type="entry name" value="Tyr-tRNA-ligase_bac-type"/>
</dbReference>
<dbReference type="AlphaFoldDB" id="A0A239CHN5"/>
<dbReference type="GO" id="GO:0005829">
    <property type="term" value="C:cytosol"/>
    <property type="evidence" value="ECO:0007669"/>
    <property type="project" value="TreeGrafter"/>
</dbReference>
<feature type="short sequence motif" description="'HIGH' region" evidence="8">
    <location>
        <begin position="39"/>
        <end position="48"/>
    </location>
</feature>
<dbReference type="InterPro" id="IPR054608">
    <property type="entry name" value="SYY-like_C"/>
</dbReference>
<feature type="short sequence motif" description="'KMSKS' region" evidence="8">
    <location>
        <begin position="231"/>
        <end position="235"/>
    </location>
</feature>
<dbReference type="InterPro" id="IPR024107">
    <property type="entry name" value="Tyr-tRNA-ligase_bac_1"/>
</dbReference>
<dbReference type="CDD" id="cd00165">
    <property type="entry name" value="S4"/>
    <property type="match status" value="1"/>
</dbReference>
<evidence type="ECO:0000256" key="5">
    <source>
        <dbReference type="ARBA" id="ARBA00022917"/>
    </source>
</evidence>
<gene>
    <name evidence="8" type="primary">tyrS</name>
    <name evidence="11" type="ORF">SAMN04488503_3095</name>
</gene>
<keyword evidence="1 8" id="KW-0436">Ligase</keyword>
<reference evidence="11 12" key="1">
    <citation type="submission" date="2017-06" db="EMBL/GenBank/DDBJ databases">
        <authorList>
            <person name="Kim H.J."/>
            <person name="Triplett B.A."/>
        </authorList>
    </citation>
    <scope>NUCLEOTIDE SEQUENCE [LARGE SCALE GENOMIC DNA]</scope>
    <source>
        <strain evidence="11 12">DSM 13116</strain>
    </source>
</reference>
<evidence type="ECO:0000256" key="7">
    <source>
        <dbReference type="ARBA" id="ARBA00048248"/>
    </source>
</evidence>
<keyword evidence="12" id="KW-1185">Reference proteome</keyword>
<keyword evidence="6 8" id="KW-0030">Aminoacyl-tRNA synthetase</keyword>
<evidence type="ECO:0000256" key="3">
    <source>
        <dbReference type="ARBA" id="ARBA00022840"/>
    </source>
</evidence>
<dbReference type="Gene3D" id="3.40.50.620">
    <property type="entry name" value="HUPs"/>
    <property type="match status" value="1"/>
</dbReference>
<dbReference type="SUPFAM" id="SSF52374">
    <property type="entry name" value="Nucleotidylyl transferase"/>
    <property type="match status" value="1"/>
</dbReference>
<comment type="function">
    <text evidence="8">Catalyzes the attachment of tyrosine to tRNA(Tyr) in a two-step reaction: tyrosine is first activated by ATP to form Tyr-AMP and then transferred to the acceptor end of tRNA(Tyr).</text>
</comment>
<dbReference type="InterPro" id="IPR001412">
    <property type="entry name" value="aa-tRNA-synth_I_CS"/>
</dbReference>
<dbReference type="PRINTS" id="PR01040">
    <property type="entry name" value="TRNASYNTHTYR"/>
</dbReference>
<keyword evidence="4 9" id="KW-0694">RNA-binding</keyword>
<feature type="binding site" evidence="8">
    <location>
        <position position="175"/>
    </location>
    <ligand>
        <name>L-tyrosine</name>
        <dbReference type="ChEBI" id="CHEBI:58315"/>
    </ligand>
</feature>
<dbReference type="OrthoDB" id="9804243at2"/>
<dbReference type="GO" id="GO:0004831">
    <property type="term" value="F:tyrosine-tRNA ligase activity"/>
    <property type="evidence" value="ECO:0007669"/>
    <property type="project" value="UniProtKB-UniRule"/>
</dbReference>
<dbReference type="PROSITE" id="PS50889">
    <property type="entry name" value="S4"/>
    <property type="match status" value="1"/>
</dbReference>
<dbReference type="EMBL" id="FZOC01000008">
    <property type="protein sequence ID" value="SNS18853.1"/>
    <property type="molecule type" value="Genomic_DNA"/>
</dbReference>
<evidence type="ECO:0000256" key="9">
    <source>
        <dbReference type="PROSITE-ProRule" id="PRU00182"/>
    </source>
</evidence>
<comment type="catalytic activity">
    <reaction evidence="7 8">
        <text>tRNA(Tyr) + L-tyrosine + ATP = L-tyrosyl-tRNA(Tyr) + AMP + diphosphate + H(+)</text>
        <dbReference type="Rhea" id="RHEA:10220"/>
        <dbReference type="Rhea" id="RHEA-COMP:9706"/>
        <dbReference type="Rhea" id="RHEA-COMP:9707"/>
        <dbReference type="ChEBI" id="CHEBI:15378"/>
        <dbReference type="ChEBI" id="CHEBI:30616"/>
        <dbReference type="ChEBI" id="CHEBI:33019"/>
        <dbReference type="ChEBI" id="CHEBI:58315"/>
        <dbReference type="ChEBI" id="CHEBI:78442"/>
        <dbReference type="ChEBI" id="CHEBI:78536"/>
        <dbReference type="ChEBI" id="CHEBI:456215"/>
        <dbReference type="EC" id="6.1.1.1"/>
    </reaction>
</comment>
<dbReference type="NCBIfam" id="TIGR00234">
    <property type="entry name" value="tyrS"/>
    <property type="match status" value="1"/>
</dbReference>
<dbReference type="RefSeq" id="WP_089275287.1">
    <property type="nucleotide sequence ID" value="NZ_FZOC01000008.1"/>
</dbReference>
<keyword evidence="8" id="KW-0963">Cytoplasm</keyword>
<proteinExistence type="inferred from homology"/>
<dbReference type="HAMAP" id="MF_02006">
    <property type="entry name" value="Tyr_tRNA_synth_type1"/>
    <property type="match status" value="1"/>
</dbReference>
<evidence type="ECO:0000313" key="11">
    <source>
        <dbReference type="EMBL" id="SNS18853.1"/>
    </source>
</evidence>